<dbReference type="EMBL" id="QVQW01000012">
    <property type="protein sequence ID" value="RKU46770.1"/>
    <property type="molecule type" value="Genomic_DNA"/>
</dbReference>
<dbReference type="Proteomes" id="UP000275385">
    <property type="component" value="Unassembled WGS sequence"/>
</dbReference>
<dbReference type="OrthoDB" id="3944545at2759"/>
<feature type="signal peptide" evidence="1">
    <location>
        <begin position="1"/>
        <end position="22"/>
    </location>
</feature>
<evidence type="ECO:0000256" key="1">
    <source>
        <dbReference type="SAM" id="SignalP"/>
    </source>
</evidence>
<gene>
    <name evidence="2" type="ORF">DL546_005661</name>
</gene>
<evidence type="ECO:0000313" key="2">
    <source>
        <dbReference type="EMBL" id="RKU46770.1"/>
    </source>
</evidence>
<sequence>MRSSHSLSLALCGAIWTASAVASNECQPVKWPAGSDKRDTAPRAQHVDVLMAIRNTLAKGLAAMAIPSSEPTEERVQPGEIVCFMTSQSPALVNHYTCTEMADTFEFPLELFFLTNPSLKRDCSNIQPLTEYCITGFIEPLRAWDGLCGPLHGGATCWGTDAQCCNSQTWTCGESAEDCADGICYEGYCPGDKCYIRVDQQHELTDLCVQHLLNFQHHQVQHQFQHQCEVQHQQRRQHESCYLIQHHEARTTSSIASPSPTLTDCVKATGTRGYTGLCNFSCHYGFCPPPCTCTCHSPVPVAPPALTSNRGYAVARLPAEASSSNRLGKHFVIGYLVGSKLSPVTKFQRLRFWLYRAVTQMRWMRFEIVESFTGGYWYAFPEEMWDPRLKFDPPSPSQLPSFEELFSRNHRRPLLTNEAKRIRWVLDGPLETAISVMNQPYHEPDTKPEPYWTSSGGWHALAQEPYTEPKVSSITVSVSQIDDWEDQWRELHLDCADPPSDDEGEDEDFPSECCGEQRPHPQDMTLVVKASKEFVTIHDYVSAVHPWLMRIYDDLLGALAVLDDAQTRLSLPAGEHLMVTFGGPDLLSVGTKDEWLSFKDKETYLRFCQTPVVPRVGTDLDKPWVEGDAWAPPAGWVGPWPGREIPGLSMDPLWWVGGAPGDYLHAMYCGPPPYWTKPWPPLPPGYEG</sequence>
<comment type="caution">
    <text evidence="2">The sequence shown here is derived from an EMBL/GenBank/DDBJ whole genome shotgun (WGS) entry which is preliminary data.</text>
</comment>
<dbReference type="AlphaFoldDB" id="A0A420YG33"/>
<evidence type="ECO:0000313" key="3">
    <source>
        <dbReference type="Proteomes" id="UP000275385"/>
    </source>
</evidence>
<protein>
    <recommendedName>
        <fullName evidence="4">Chitin-binding type-1 domain-containing protein</fullName>
    </recommendedName>
</protein>
<evidence type="ECO:0008006" key="4">
    <source>
        <dbReference type="Google" id="ProtNLM"/>
    </source>
</evidence>
<name>A0A420YG33_9PEZI</name>
<keyword evidence="3" id="KW-1185">Reference proteome</keyword>
<proteinExistence type="predicted"/>
<feature type="chain" id="PRO_5019468620" description="Chitin-binding type-1 domain-containing protein" evidence="1">
    <location>
        <begin position="23"/>
        <end position="688"/>
    </location>
</feature>
<organism evidence="2 3">
    <name type="scientific">Coniochaeta pulveracea</name>
    <dbReference type="NCBI Taxonomy" id="177199"/>
    <lineage>
        <taxon>Eukaryota</taxon>
        <taxon>Fungi</taxon>
        <taxon>Dikarya</taxon>
        <taxon>Ascomycota</taxon>
        <taxon>Pezizomycotina</taxon>
        <taxon>Sordariomycetes</taxon>
        <taxon>Sordariomycetidae</taxon>
        <taxon>Coniochaetales</taxon>
        <taxon>Coniochaetaceae</taxon>
        <taxon>Coniochaeta</taxon>
    </lineage>
</organism>
<keyword evidence="1" id="KW-0732">Signal</keyword>
<reference evidence="2 3" key="1">
    <citation type="submission" date="2018-08" db="EMBL/GenBank/DDBJ databases">
        <title>Draft genome of the lignicolous fungus Coniochaeta pulveracea.</title>
        <authorList>
            <person name="Borstlap C.J."/>
            <person name="De Witt R.N."/>
            <person name="Botha A."/>
            <person name="Volschenk H."/>
        </authorList>
    </citation>
    <scope>NUCLEOTIDE SEQUENCE [LARGE SCALE GENOMIC DNA]</scope>
    <source>
        <strain evidence="2 3">CAB683</strain>
    </source>
</reference>
<accession>A0A420YG33</accession>